<dbReference type="SUPFAM" id="SSF53474">
    <property type="entry name" value="alpha/beta-Hydrolases"/>
    <property type="match status" value="2"/>
</dbReference>
<dbReference type="InterPro" id="IPR018712">
    <property type="entry name" value="Tle1-like_cat"/>
</dbReference>
<dbReference type="PANTHER" id="PTHR33840:SF2">
    <property type="entry name" value="TLE1 PHOSPHOLIPASE DOMAIN-CONTAINING PROTEIN"/>
    <property type="match status" value="1"/>
</dbReference>
<reference evidence="3" key="2">
    <citation type="submission" date="2015-01" db="EMBL/GenBank/DDBJ databases">
        <title>Evolutionary Origins and Diversification of the Mycorrhizal Mutualists.</title>
        <authorList>
            <consortium name="DOE Joint Genome Institute"/>
            <consortium name="Mycorrhizal Genomics Consortium"/>
            <person name="Kohler A."/>
            <person name="Kuo A."/>
            <person name="Nagy L.G."/>
            <person name="Floudas D."/>
            <person name="Copeland A."/>
            <person name="Barry K.W."/>
            <person name="Cichocki N."/>
            <person name="Veneault-Fourrey C."/>
            <person name="LaButti K."/>
            <person name="Lindquist E.A."/>
            <person name="Lipzen A."/>
            <person name="Lundell T."/>
            <person name="Morin E."/>
            <person name="Murat C."/>
            <person name="Riley R."/>
            <person name="Ohm R."/>
            <person name="Sun H."/>
            <person name="Tunlid A."/>
            <person name="Henrissat B."/>
            <person name="Grigoriev I.V."/>
            <person name="Hibbett D.S."/>
            <person name="Martin F."/>
        </authorList>
    </citation>
    <scope>NUCLEOTIDE SEQUENCE [LARGE SCALE GENOMIC DNA]</scope>
    <source>
        <strain evidence="3">ATCC 200175</strain>
    </source>
</reference>
<dbReference type="Proteomes" id="UP000053647">
    <property type="component" value="Unassembled WGS sequence"/>
</dbReference>
<organism evidence="2 3">
    <name type="scientific">Paxillus involutus ATCC 200175</name>
    <dbReference type="NCBI Taxonomy" id="664439"/>
    <lineage>
        <taxon>Eukaryota</taxon>
        <taxon>Fungi</taxon>
        <taxon>Dikarya</taxon>
        <taxon>Basidiomycota</taxon>
        <taxon>Agaricomycotina</taxon>
        <taxon>Agaricomycetes</taxon>
        <taxon>Agaricomycetidae</taxon>
        <taxon>Boletales</taxon>
        <taxon>Paxilineae</taxon>
        <taxon>Paxillaceae</taxon>
        <taxon>Paxillus</taxon>
    </lineage>
</organism>
<dbReference type="OrthoDB" id="538223at2759"/>
<dbReference type="HOGENOM" id="CLU_275341_0_0_1"/>
<proteinExistence type="predicted"/>
<dbReference type="SUPFAM" id="SSF48371">
    <property type="entry name" value="ARM repeat"/>
    <property type="match status" value="2"/>
</dbReference>
<evidence type="ECO:0000313" key="3">
    <source>
        <dbReference type="Proteomes" id="UP000053647"/>
    </source>
</evidence>
<dbReference type="Pfam" id="PF09994">
    <property type="entry name" value="T6SS_Tle1-like_cat"/>
    <property type="match status" value="1"/>
</dbReference>
<dbReference type="EMBL" id="KN819357">
    <property type="protein sequence ID" value="KIJ13026.1"/>
    <property type="molecule type" value="Genomic_DNA"/>
</dbReference>
<gene>
    <name evidence="2" type="ORF">PAXINDRAFT_170907</name>
</gene>
<evidence type="ECO:0000259" key="1">
    <source>
        <dbReference type="Pfam" id="PF09994"/>
    </source>
</evidence>
<dbReference type="Gene3D" id="1.25.10.10">
    <property type="entry name" value="Leucine-rich Repeat Variant"/>
    <property type="match status" value="2"/>
</dbReference>
<name>A0A0C9U0E4_PAXIN</name>
<evidence type="ECO:0000313" key="2">
    <source>
        <dbReference type="EMBL" id="KIJ13026.1"/>
    </source>
</evidence>
<dbReference type="InterPro" id="IPR011989">
    <property type="entry name" value="ARM-like"/>
</dbReference>
<dbReference type="AlphaFoldDB" id="A0A0C9U0E4"/>
<sequence length="1031" mass="115580">MEQSPTSPVLGDRSLIRHRSPSSRAAKYRCDCSIEGRNLVVCIDGTSNKFGTKNTNIVELYSQLVKSKTQLTYYNSGVGTEARPSWRSLRYAQHWINNKIDLLIAWNLENVILAAYRWIADNYEDSDKIYIFGFSRGAYQARALAGMIHRVGLILPGNNEQIPFAFELYSGVIDLPPDSIEKIPLPNELAATFKSTFCRENVKIHFVGVWDTVSSVGIVRGKTLPSTTSGSQHICYIRHALALDERRVKFLPEYVNGGKVDLDAVHNGRVKEVWFAGTHSDVGGGNRINAKLQSGDIPLLWMRRQAVEAGLRVKPTEAVWRLDDLQKKSIESLHGTWWLLEYFPIKRLVYHNSDGITSRPHRGRPRKILRGQQIHGSVLFKGDYQARAKFWQGFETWPEMMYWNDPTSHNRLAQLGPSWEKDLFDPSIAVTLLDDIREFPTEVVDYVDRLAFVASFDQGKQAIKKVENWKETLSSLIYNDDPRIRVSAAVAYCELVPEAPSDYLEQIAEDVLAMLRGEKEVDQVRACKTIPSLAKHDALKDKLATKETFMRVVDLGKRKEADATRLQLRAAQALAILADNKGCRPDLTDNAVKELEKLLQSRREAVVVAALRIIAAVVDDPKAVSMMCQLAPYVVEHLGDHDFYVSPPAAEAICAYSQHYEVRRRLLGLKLLPTIMDMLKNRLPLVEEPAVQVLREFGKYADVQSALIQDGHIKRLKSMMASSHSNAFTGGAVGLLGLIHQQYIRWVATHLGTINMIIKRLQDPEHSLFAAYALSCLIKNDVIRPVVIESAAPKYLLGLLERNAFTGAVENETGEKVLRSLLKSDDLRAAIVKAGAMDTLVGMLRSGVVTKTQAVLAFLHVLNNHDDGVDVITAHARELVEAALHPLSSQQWSQQRHGTCAIHELAMMSELEKEVHENGVPQLLMMLSSKKPCEVLGAATALRALSHHKHVRTHVRGDIAEFKSKFYGGILGLTYEYMDPCEADVGYMIAKMFASMEEGVDHSRDLLFPDVRPTLTGSPLMHSLKRLVRTV</sequence>
<dbReference type="PANTHER" id="PTHR33840">
    <property type="match status" value="1"/>
</dbReference>
<accession>A0A0C9U0E4</accession>
<dbReference type="InterPro" id="IPR029058">
    <property type="entry name" value="AB_hydrolase_fold"/>
</dbReference>
<dbReference type="InterPro" id="IPR016024">
    <property type="entry name" value="ARM-type_fold"/>
</dbReference>
<dbReference type="Gene3D" id="3.40.50.1820">
    <property type="entry name" value="alpha/beta hydrolase"/>
    <property type="match status" value="1"/>
</dbReference>
<keyword evidence="3" id="KW-1185">Reference proteome</keyword>
<protein>
    <recommendedName>
        <fullName evidence="1">T6SS Phospholipase effector Tle1-like catalytic domain-containing protein</fullName>
    </recommendedName>
</protein>
<feature type="domain" description="T6SS Phospholipase effector Tle1-like catalytic" evidence="1">
    <location>
        <begin position="37"/>
        <end position="305"/>
    </location>
</feature>
<reference evidence="2 3" key="1">
    <citation type="submission" date="2014-06" db="EMBL/GenBank/DDBJ databases">
        <authorList>
            <consortium name="DOE Joint Genome Institute"/>
            <person name="Kuo A."/>
            <person name="Kohler A."/>
            <person name="Nagy L.G."/>
            <person name="Floudas D."/>
            <person name="Copeland A."/>
            <person name="Barry K.W."/>
            <person name="Cichocki N."/>
            <person name="Veneault-Fourrey C."/>
            <person name="LaButti K."/>
            <person name="Lindquist E.A."/>
            <person name="Lipzen A."/>
            <person name="Lundell T."/>
            <person name="Morin E."/>
            <person name="Murat C."/>
            <person name="Sun H."/>
            <person name="Tunlid A."/>
            <person name="Henrissat B."/>
            <person name="Grigoriev I.V."/>
            <person name="Hibbett D.S."/>
            <person name="Martin F."/>
            <person name="Nordberg H.P."/>
            <person name="Cantor M.N."/>
            <person name="Hua S.X."/>
        </authorList>
    </citation>
    <scope>NUCLEOTIDE SEQUENCE [LARGE SCALE GENOMIC DNA]</scope>
    <source>
        <strain evidence="2 3">ATCC 200175</strain>
    </source>
</reference>